<dbReference type="GO" id="GO:0016787">
    <property type="term" value="F:hydrolase activity"/>
    <property type="evidence" value="ECO:0007669"/>
    <property type="project" value="UniProtKB-KW"/>
</dbReference>
<dbReference type="RefSeq" id="WP_192463538.1">
    <property type="nucleotide sequence ID" value="NZ_JACYFJ010000008.1"/>
</dbReference>
<name>A0ABV8JPG2_9FLAO</name>
<keyword evidence="1" id="KW-0732">Signal</keyword>
<dbReference type="EMBL" id="JBHSAW010000008">
    <property type="protein sequence ID" value="MFC4096444.1"/>
    <property type="molecule type" value="Genomic_DNA"/>
</dbReference>
<dbReference type="Gene3D" id="3.40.50.1820">
    <property type="entry name" value="alpha/beta hydrolase"/>
    <property type="match status" value="1"/>
</dbReference>
<evidence type="ECO:0000256" key="1">
    <source>
        <dbReference type="SAM" id="SignalP"/>
    </source>
</evidence>
<evidence type="ECO:0000313" key="4">
    <source>
        <dbReference type="Proteomes" id="UP001595814"/>
    </source>
</evidence>
<dbReference type="SUPFAM" id="SSF53474">
    <property type="entry name" value="alpha/beta-Hydrolases"/>
    <property type="match status" value="1"/>
</dbReference>
<dbReference type="Proteomes" id="UP001595814">
    <property type="component" value="Unassembled WGS sequence"/>
</dbReference>
<protein>
    <submittedName>
        <fullName evidence="3">Alpha/beta fold hydrolase</fullName>
    </submittedName>
</protein>
<evidence type="ECO:0000259" key="2">
    <source>
        <dbReference type="Pfam" id="PF00561"/>
    </source>
</evidence>
<organism evidence="3 4">
    <name type="scientific">Euzebyella saccharophila</name>
    <dbReference type="NCBI Taxonomy" id="679664"/>
    <lineage>
        <taxon>Bacteria</taxon>
        <taxon>Pseudomonadati</taxon>
        <taxon>Bacteroidota</taxon>
        <taxon>Flavobacteriia</taxon>
        <taxon>Flavobacteriales</taxon>
        <taxon>Flavobacteriaceae</taxon>
        <taxon>Euzebyella</taxon>
    </lineage>
</organism>
<dbReference type="InterPro" id="IPR050266">
    <property type="entry name" value="AB_hydrolase_sf"/>
</dbReference>
<proteinExistence type="predicted"/>
<feature type="signal peptide" evidence="1">
    <location>
        <begin position="1"/>
        <end position="21"/>
    </location>
</feature>
<reference evidence="4" key="1">
    <citation type="journal article" date="2019" name="Int. J. Syst. Evol. Microbiol.">
        <title>The Global Catalogue of Microorganisms (GCM) 10K type strain sequencing project: providing services to taxonomists for standard genome sequencing and annotation.</title>
        <authorList>
            <consortium name="The Broad Institute Genomics Platform"/>
            <consortium name="The Broad Institute Genome Sequencing Center for Infectious Disease"/>
            <person name="Wu L."/>
            <person name="Ma J."/>
        </authorList>
    </citation>
    <scope>NUCLEOTIDE SEQUENCE [LARGE SCALE GENOMIC DNA]</scope>
    <source>
        <strain evidence="4">CECT 7477</strain>
    </source>
</reference>
<feature type="chain" id="PRO_5046123942" evidence="1">
    <location>
        <begin position="22"/>
        <end position="288"/>
    </location>
</feature>
<feature type="domain" description="AB hydrolase-1" evidence="2">
    <location>
        <begin position="43"/>
        <end position="275"/>
    </location>
</feature>
<sequence length="288" mass="33054">MKTLLTFLILCLLSCNGKSDADTESFLHFKQHKIQLSTTGKGKPLLFVHGGYLDLDMWQPQVEAFKDSYTLIRFSDLGHGKTVASGEPVKGHEIIREITKKLPDEKYTLIGLSWGAMLSVDFALNYPEKVEKLVLVSPGLNGWDYFQDSVALQNYQGRQEAIKKGDTLRAAKLFHQNWVVGPRRNPNNLHPDFYERSLKMVYRTMRNHWQEDWSALDSIPARNRLEEIQVPTYIIIGSEDAEDILLIAEEYHVRIPHSKKIILPNVAHLLNMEAPERFNEELQGILVE</sequence>
<dbReference type="PANTHER" id="PTHR43798">
    <property type="entry name" value="MONOACYLGLYCEROL LIPASE"/>
    <property type="match status" value="1"/>
</dbReference>
<keyword evidence="4" id="KW-1185">Reference proteome</keyword>
<comment type="caution">
    <text evidence="3">The sequence shown here is derived from an EMBL/GenBank/DDBJ whole genome shotgun (WGS) entry which is preliminary data.</text>
</comment>
<dbReference type="InterPro" id="IPR000073">
    <property type="entry name" value="AB_hydrolase_1"/>
</dbReference>
<dbReference type="InterPro" id="IPR029058">
    <property type="entry name" value="AB_hydrolase_fold"/>
</dbReference>
<dbReference type="Pfam" id="PF00561">
    <property type="entry name" value="Abhydrolase_1"/>
    <property type="match status" value="1"/>
</dbReference>
<evidence type="ECO:0000313" key="3">
    <source>
        <dbReference type="EMBL" id="MFC4096444.1"/>
    </source>
</evidence>
<accession>A0ABV8JPG2</accession>
<keyword evidence="3" id="KW-0378">Hydrolase</keyword>
<gene>
    <name evidence="3" type="ORF">ACFOUT_11210</name>
</gene>